<accession>A0A2A2JYL5</accession>
<feature type="region of interest" description="Disordered" evidence="1">
    <location>
        <begin position="182"/>
        <end position="211"/>
    </location>
</feature>
<protein>
    <submittedName>
        <fullName evidence="2">Uncharacterized protein</fullName>
    </submittedName>
</protein>
<reference evidence="2 3" key="1">
    <citation type="journal article" date="2017" name="Curr. Biol.">
        <title>Genome architecture and evolution of a unichromosomal asexual nematode.</title>
        <authorList>
            <person name="Fradin H."/>
            <person name="Zegar C."/>
            <person name="Gutwein M."/>
            <person name="Lucas J."/>
            <person name="Kovtun M."/>
            <person name="Corcoran D."/>
            <person name="Baugh L.R."/>
            <person name="Kiontke K."/>
            <person name="Gunsalus K."/>
            <person name="Fitch D.H."/>
            <person name="Piano F."/>
        </authorList>
    </citation>
    <scope>NUCLEOTIDE SEQUENCE [LARGE SCALE GENOMIC DNA]</scope>
    <source>
        <strain evidence="2">PF1309</strain>
    </source>
</reference>
<proteinExistence type="predicted"/>
<dbReference type="Proteomes" id="UP000218231">
    <property type="component" value="Unassembled WGS sequence"/>
</dbReference>
<feature type="compositionally biased region" description="Basic and acidic residues" evidence="1">
    <location>
        <begin position="188"/>
        <end position="199"/>
    </location>
</feature>
<gene>
    <name evidence="2" type="ORF">WR25_21740</name>
</gene>
<keyword evidence="3" id="KW-1185">Reference proteome</keyword>
<evidence type="ECO:0000313" key="2">
    <source>
        <dbReference type="EMBL" id="PAV66734.1"/>
    </source>
</evidence>
<evidence type="ECO:0000313" key="3">
    <source>
        <dbReference type="Proteomes" id="UP000218231"/>
    </source>
</evidence>
<dbReference type="EMBL" id="LIAE01010041">
    <property type="protein sequence ID" value="PAV66734.1"/>
    <property type="molecule type" value="Genomic_DNA"/>
</dbReference>
<sequence length="226" mass="25409">MEVIAFRPFRPQRVDPAFGQCGKVDQRHLGFLRDALGGGGIGGEARDDMAVLEGAARHRGDQHRLRMRHACDRDEMLQVRFVIGDGRVAFGLGLVRVVMTELDQQRVARLERPRDRVEPPFRHEALGAATRLGAIVDRHLGPDRAAQHAAPARQRILLRVVILGGRIAGDDDTHRARLVLRGGAGRQRQQDRGDPEQWLHRRHMHPSSCRPRLLSAVPRGMEDYPI</sequence>
<organism evidence="2 3">
    <name type="scientific">Diploscapter pachys</name>
    <dbReference type="NCBI Taxonomy" id="2018661"/>
    <lineage>
        <taxon>Eukaryota</taxon>
        <taxon>Metazoa</taxon>
        <taxon>Ecdysozoa</taxon>
        <taxon>Nematoda</taxon>
        <taxon>Chromadorea</taxon>
        <taxon>Rhabditida</taxon>
        <taxon>Rhabditina</taxon>
        <taxon>Rhabditomorpha</taxon>
        <taxon>Rhabditoidea</taxon>
        <taxon>Rhabditidae</taxon>
        <taxon>Diploscapter</taxon>
    </lineage>
</organism>
<comment type="caution">
    <text evidence="2">The sequence shown here is derived from an EMBL/GenBank/DDBJ whole genome shotgun (WGS) entry which is preliminary data.</text>
</comment>
<evidence type="ECO:0000256" key="1">
    <source>
        <dbReference type="SAM" id="MobiDB-lite"/>
    </source>
</evidence>
<name>A0A2A2JYL5_9BILA</name>
<dbReference type="AlphaFoldDB" id="A0A2A2JYL5"/>